<dbReference type="Pfam" id="PF01549">
    <property type="entry name" value="ShK"/>
    <property type="match status" value="2"/>
</dbReference>
<evidence type="ECO:0000259" key="2">
    <source>
        <dbReference type="PROSITE" id="PS51670"/>
    </source>
</evidence>
<reference evidence="3 4" key="1">
    <citation type="submission" date="2018-11" db="EMBL/GenBank/DDBJ databases">
        <authorList>
            <consortium name="Pathogen Informatics"/>
        </authorList>
    </citation>
    <scope>NUCLEOTIDE SEQUENCE [LARGE SCALE GENOMIC DNA]</scope>
</reference>
<gene>
    <name evidence="3" type="ORF">CGOC_LOCUS1284</name>
</gene>
<dbReference type="Proteomes" id="UP000271889">
    <property type="component" value="Unassembled WGS sequence"/>
</dbReference>
<evidence type="ECO:0000256" key="1">
    <source>
        <dbReference type="PROSITE-ProRule" id="PRU01005"/>
    </source>
</evidence>
<dbReference type="AlphaFoldDB" id="A0A3P6S2X0"/>
<sequence length="59" mass="6766">MADNCPKSCGKCEVKTTEAPKPCEDSRTWCERWAISGMCTQEIFKDYMKIKCPKSCQHC</sequence>
<feature type="domain" description="ShKT" evidence="2">
    <location>
        <begin position="23"/>
        <end position="59"/>
    </location>
</feature>
<dbReference type="InterPro" id="IPR003582">
    <property type="entry name" value="ShKT_dom"/>
</dbReference>
<organism evidence="3 4">
    <name type="scientific">Cylicostephanus goldi</name>
    <name type="common">Nematode worm</name>
    <dbReference type="NCBI Taxonomy" id="71465"/>
    <lineage>
        <taxon>Eukaryota</taxon>
        <taxon>Metazoa</taxon>
        <taxon>Ecdysozoa</taxon>
        <taxon>Nematoda</taxon>
        <taxon>Chromadorea</taxon>
        <taxon>Rhabditida</taxon>
        <taxon>Rhabditina</taxon>
        <taxon>Rhabditomorpha</taxon>
        <taxon>Strongyloidea</taxon>
        <taxon>Strongylidae</taxon>
        <taxon>Cylicostephanus</taxon>
    </lineage>
</organism>
<evidence type="ECO:0000313" key="3">
    <source>
        <dbReference type="EMBL" id="VDK48458.1"/>
    </source>
</evidence>
<dbReference type="SMART" id="SM00254">
    <property type="entry name" value="ShKT"/>
    <property type="match status" value="1"/>
</dbReference>
<protein>
    <recommendedName>
        <fullName evidence="2">ShKT domain-containing protein</fullName>
    </recommendedName>
</protein>
<dbReference type="Gene3D" id="1.10.10.1940">
    <property type="match status" value="1"/>
</dbReference>
<accession>A0A3P6S2X0</accession>
<feature type="domain" description="ShKT" evidence="2">
    <location>
        <begin position="1"/>
        <end position="12"/>
    </location>
</feature>
<comment type="caution">
    <text evidence="1">Lacks conserved residue(s) required for the propagation of feature annotation.</text>
</comment>
<name>A0A3P6S2X0_CYLGO</name>
<dbReference type="OrthoDB" id="291007at2759"/>
<evidence type="ECO:0000313" key="4">
    <source>
        <dbReference type="Proteomes" id="UP000271889"/>
    </source>
</evidence>
<keyword evidence="4" id="KW-1185">Reference proteome</keyword>
<proteinExistence type="predicted"/>
<dbReference type="EMBL" id="UYRV01002310">
    <property type="protein sequence ID" value="VDK48458.1"/>
    <property type="molecule type" value="Genomic_DNA"/>
</dbReference>
<dbReference type="PROSITE" id="PS51670">
    <property type="entry name" value="SHKT"/>
    <property type="match status" value="2"/>
</dbReference>